<name>A0ABQ1XG69_9MICC</name>
<gene>
    <name evidence="2" type="ORF">GCM10011577_10840</name>
</gene>
<dbReference type="Gene3D" id="3.80.10.10">
    <property type="entry name" value="Ribonuclease Inhibitor"/>
    <property type="match status" value="1"/>
</dbReference>
<evidence type="ECO:0008006" key="4">
    <source>
        <dbReference type="Google" id="ProtNLM"/>
    </source>
</evidence>
<sequence length="287" mass="31375">MPKFHNSPVDGSSDTLNIQQSTPWPKEIGERGSSIRWDRVRANPVPHTVPHGTGVSKLNRLETLGFCERLGVMVAQRRSAQSGAKWRSEHDVWIDHASLDLSDVDWLSGVRCLTLWAVKIPSGLLASLPHLERLDLRGGSGASIDVVNGCSKLTYLAVNQIRGLHDLSALSAQTNLRLLSLYGLPQVRTLPSLASLLHLKRLEIGSMKGLAGLGPLLEAPYLEELLLSKAVALSSTDPEAIAAHPSIRAFDWFAEDVPDKTWAPIVDRVGRPKARALSASDWFDQNP</sequence>
<keyword evidence="3" id="KW-1185">Reference proteome</keyword>
<evidence type="ECO:0000313" key="2">
    <source>
        <dbReference type="EMBL" id="GGG90299.1"/>
    </source>
</evidence>
<organism evidence="2 3">
    <name type="scientific">Pseudarthrobacter polychromogenes</name>
    <dbReference type="NCBI Taxonomy" id="1676"/>
    <lineage>
        <taxon>Bacteria</taxon>
        <taxon>Bacillati</taxon>
        <taxon>Actinomycetota</taxon>
        <taxon>Actinomycetes</taxon>
        <taxon>Micrococcales</taxon>
        <taxon>Micrococcaceae</taxon>
        <taxon>Pseudarthrobacter</taxon>
    </lineage>
</organism>
<proteinExistence type="predicted"/>
<comment type="caution">
    <text evidence="2">The sequence shown here is derived from an EMBL/GenBank/DDBJ whole genome shotgun (WGS) entry which is preliminary data.</text>
</comment>
<evidence type="ECO:0000313" key="3">
    <source>
        <dbReference type="Proteomes" id="UP000596938"/>
    </source>
</evidence>
<reference evidence="3" key="1">
    <citation type="journal article" date="2019" name="Int. J. Syst. Evol. Microbiol.">
        <title>The Global Catalogue of Microorganisms (GCM) 10K type strain sequencing project: providing services to taxonomists for standard genome sequencing and annotation.</title>
        <authorList>
            <consortium name="The Broad Institute Genomics Platform"/>
            <consortium name="The Broad Institute Genome Sequencing Center for Infectious Disease"/>
            <person name="Wu L."/>
            <person name="Ma J."/>
        </authorList>
    </citation>
    <scope>NUCLEOTIDE SEQUENCE [LARGE SCALE GENOMIC DNA]</scope>
    <source>
        <strain evidence="3">CGMCC 1.1927</strain>
    </source>
</reference>
<evidence type="ECO:0000256" key="1">
    <source>
        <dbReference type="SAM" id="MobiDB-lite"/>
    </source>
</evidence>
<accession>A0ABQ1XG69</accession>
<protein>
    <recommendedName>
        <fullName evidence="4">Internalin A</fullName>
    </recommendedName>
</protein>
<feature type="compositionally biased region" description="Polar residues" evidence="1">
    <location>
        <begin position="9"/>
        <end position="23"/>
    </location>
</feature>
<feature type="region of interest" description="Disordered" evidence="1">
    <location>
        <begin position="1"/>
        <end position="29"/>
    </location>
</feature>
<dbReference type="EMBL" id="BMKU01000002">
    <property type="protein sequence ID" value="GGG90299.1"/>
    <property type="molecule type" value="Genomic_DNA"/>
</dbReference>
<dbReference type="InterPro" id="IPR032675">
    <property type="entry name" value="LRR_dom_sf"/>
</dbReference>
<dbReference type="Proteomes" id="UP000596938">
    <property type="component" value="Unassembled WGS sequence"/>
</dbReference>
<dbReference type="SUPFAM" id="SSF52058">
    <property type="entry name" value="L domain-like"/>
    <property type="match status" value="1"/>
</dbReference>